<evidence type="ECO:0000313" key="6">
    <source>
        <dbReference type="Proteomes" id="UP001356427"/>
    </source>
</evidence>
<protein>
    <recommendedName>
        <fullName evidence="4">TNFR-Cys domain-containing protein</fullName>
    </recommendedName>
</protein>
<feature type="transmembrane region" description="Helical" evidence="2">
    <location>
        <begin position="128"/>
        <end position="152"/>
    </location>
</feature>
<sequence length="169" mass="18589">MQIVWIAFNENGIMPDFRNIILLSLLAIAYVQLCIGQHCPSCPLGRFAVRNCSQLDVVWKGRSCSPCSDCLGEGKIIFSSCSTFSDTVCRCKDGYDMASTGDCQKHVPVESLGSTQPSLESVECMRSIVIVILPLVVLVFIISILSMALICLRQKIYKKGAHQKLPQSV</sequence>
<keyword evidence="2" id="KW-0812">Transmembrane</keyword>
<keyword evidence="2" id="KW-0472">Membrane</keyword>
<dbReference type="PROSITE" id="PS50050">
    <property type="entry name" value="TNFR_NGFR_2"/>
    <property type="match status" value="1"/>
</dbReference>
<gene>
    <name evidence="5" type="ORF">J4Q44_G00105380</name>
</gene>
<feature type="signal peptide" evidence="3">
    <location>
        <begin position="1"/>
        <end position="36"/>
    </location>
</feature>
<feature type="chain" id="PRO_5043049441" description="TNFR-Cys domain-containing protein" evidence="3">
    <location>
        <begin position="37"/>
        <end position="169"/>
    </location>
</feature>
<dbReference type="SUPFAM" id="SSF57586">
    <property type="entry name" value="TNF receptor-like"/>
    <property type="match status" value="1"/>
</dbReference>
<dbReference type="EMBL" id="JAGTTL010000008">
    <property type="protein sequence ID" value="KAK6319327.1"/>
    <property type="molecule type" value="Genomic_DNA"/>
</dbReference>
<keyword evidence="6" id="KW-1185">Reference proteome</keyword>
<reference evidence="5 6" key="1">
    <citation type="submission" date="2021-04" db="EMBL/GenBank/DDBJ databases">
        <authorList>
            <person name="De Guttry C."/>
            <person name="Zahm M."/>
            <person name="Klopp C."/>
            <person name="Cabau C."/>
            <person name="Louis A."/>
            <person name="Berthelot C."/>
            <person name="Parey E."/>
            <person name="Roest Crollius H."/>
            <person name="Montfort J."/>
            <person name="Robinson-Rechavi M."/>
            <person name="Bucao C."/>
            <person name="Bouchez O."/>
            <person name="Gislard M."/>
            <person name="Lluch J."/>
            <person name="Milhes M."/>
            <person name="Lampietro C."/>
            <person name="Lopez Roques C."/>
            <person name="Donnadieu C."/>
            <person name="Braasch I."/>
            <person name="Desvignes T."/>
            <person name="Postlethwait J."/>
            <person name="Bobe J."/>
            <person name="Wedekind C."/>
            <person name="Guiguen Y."/>
        </authorList>
    </citation>
    <scope>NUCLEOTIDE SEQUENCE [LARGE SCALE GENOMIC DNA]</scope>
    <source>
        <strain evidence="5">Cs_M1</strain>
        <tissue evidence="5">Blood</tissue>
    </source>
</reference>
<feature type="domain" description="TNFR-Cys" evidence="4">
    <location>
        <begin position="41"/>
        <end position="89"/>
    </location>
</feature>
<evidence type="ECO:0000259" key="4">
    <source>
        <dbReference type="PROSITE" id="PS50050"/>
    </source>
</evidence>
<accession>A0AAN8RA52</accession>
<dbReference type="Gene3D" id="2.10.50.10">
    <property type="entry name" value="Tumor Necrosis Factor Receptor, subunit A, domain 2"/>
    <property type="match status" value="1"/>
</dbReference>
<evidence type="ECO:0000256" key="2">
    <source>
        <dbReference type="SAM" id="Phobius"/>
    </source>
</evidence>
<name>A0AAN8RA52_9TELE</name>
<dbReference type="Proteomes" id="UP001356427">
    <property type="component" value="Unassembled WGS sequence"/>
</dbReference>
<organism evidence="5 6">
    <name type="scientific">Coregonus suidteri</name>
    <dbReference type="NCBI Taxonomy" id="861788"/>
    <lineage>
        <taxon>Eukaryota</taxon>
        <taxon>Metazoa</taxon>
        <taxon>Chordata</taxon>
        <taxon>Craniata</taxon>
        <taxon>Vertebrata</taxon>
        <taxon>Euteleostomi</taxon>
        <taxon>Actinopterygii</taxon>
        <taxon>Neopterygii</taxon>
        <taxon>Teleostei</taxon>
        <taxon>Protacanthopterygii</taxon>
        <taxon>Salmoniformes</taxon>
        <taxon>Salmonidae</taxon>
        <taxon>Coregoninae</taxon>
        <taxon>Coregonus</taxon>
    </lineage>
</organism>
<evidence type="ECO:0000256" key="3">
    <source>
        <dbReference type="SAM" id="SignalP"/>
    </source>
</evidence>
<dbReference type="InterPro" id="IPR001368">
    <property type="entry name" value="TNFR/NGFR_Cys_rich_reg"/>
</dbReference>
<dbReference type="AlphaFoldDB" id="A0AAN8RA52"/>
<comment type="caution">
    <text evidence="1">Lacks conserved residue(s) required for the propagation of feature annotation.</text>
</comment>
<keyword evidence="3" id="KW-0732">Signal</keyword>
<evidence type="ECO:0000313" key="5">
    <source>
        <dbReference type="EMBL" id="KAK6319327.1"/>
    </source>
</evidence>
<keyword evidence="2" id="KW-1133">Transmembrane helix</keyword>
<proteinExistence type="predicted"/>
<feature type="repeat" description="TNFR-Cys" evidence="1">
    <location>
        <begin position="41"/>
        <end position="89"/>
    </location>
</feature>
<comment type="caution">
    <text evidence="5">The sequence shown here is derived from an EMBL/GenBank/DDBJ whole genome shotgun (WGS) entry which is preliminary data.</text>
</comment>
<evidence type="ECO:0000256" key="1">
    <source>
        <dbReference type="PROSITE-ProRule" id="PRU00206"/>
    </source>
</evidence>